<accession>A0A3S9XDD7</accession>
<dbReference type="GO" id="GO:0003677">
    <property type="term" value="F:DNA binding"/>
    <property type="evidence" value="ECO:0007669"/>
    <property type="project" value="InterPro"/>
</dbReference>
<organism evidence="2 3">
    <name type="scientific">Entomomonas moraniae</name>
    <dbReference type="NCBI Taxonomy" id="2213226"/>
    <lineage>
        <taxon>Bacteria</taxon>
        <taxon>Pseudomonadati</taxon>
        <taxon>Pseudomonadota</taxon>
        <taxon>Gammaproteobacteria</taxon>
        <taxon>Pseudomonadales</taxon>
        <taxon>Pseudomonadaceae</taxon>
        <taxon>Entomomonas</taxon>
    </lineage>
</organism>
<dbReference type="EMBL" id="CP029822">
    <property type="protein sequence ID" value="AZS50420.1"/>
    <property type="molecule type" value="Genomic_DNA"/>
</dbReference>
<feature type="domain" description="Antirepressor protein C-terminal" evidence="1">
    <location>
        <begin position="125"/>
        <end position="222"/>
    </location>
</feature>
<dbReference type="AlphaFoldDB" id="A0A3S9XDD7"/>
<evidence type="ECO:0000313" key="2">
    <source>
        <dbReference type="EMBL" id="AZS50420.1"/>
    </source>
</evidence>
<proteinExistence type="predicted"/>
<evidence type="ECO:0000259" key="1">
    <source>
        <dbReference type="Pfam" id="PF03374"/>
    </source>
</evidence>
<dbReference type="RefSeq" id="WP_127162758.1">
    <property type="nucleotide sequence ID" value="NZ_CP029822.1"/>
</dbReference>
<gene>
    <name evidence="2" type="ORF">DM558_06360</name>
</gene>
<sequence length="228" mass="26295">MNKLILNENVTMSSRDLLDVINNVREQEGENSIRSNVFHARVADELSDFNYKSFVVQNLNNTESVVFELTKDMCMLVAMRESKKVRRMVLAKLNGIFLNVPQTLPDALRLAADLVEENNKQKLIIEQQKPAVDFVDNYVKAEGNYNFRQVAKLLNAKEPELKLFLIENGIIYYTGKTMTPYQRHIDAGRFVVKTGVSDTEHAYTQMKFTPKGFNWISELWANRLREVA</sequence>
<evidence type="ECO:0000313" key="3">
    <source>
        <dbReference type="Proteomes" id="UP000273143"/>
    </source>
</evidence>
<protein>
    <recommendedName>
        <fullName evidence="1">Antirepressor protein C-terminal domain-containing protein</fullName>
    </recommendedName>
</protein>
<reference evidence="3" key="1">
    <citation type="submission" date="2018-06" db="EMBL/GenBank/DDBJ databases">
        <title>Complete genome of Pseudomonas insecticola strain QZS01.</title>
        <authorList>
            <person name="Wang J."/>
            <person name="Su Q."/>
        </authorList>
    </citation>
    <scope>NUCLEOTIDE SEQUENCE [LARGE SCALE GENOMIC DNA]</scope>
    <source>
        <strain evidence="3">QZS01</strain>
    </source>
</reference>
<name>A0A3S9XDD7_9GAMM</name>
<dbReference type="KEGG" id="emo:DM558_06360"/>
<keyword evidence="3" id="KW-1185">Reference proteome</keyword>
<dbReference type="Pfam" id="PF03374">
    <property type="entry name" value="ANT"/>
    <property type="match status" value="1"/>
</dbReference>
<dbReference type="Proteomes" id="UP000273143">
    <property type="component" value="Chromosome"/>
</dbReference>
<dbReference type="InterPro" id="IPR005039">
    <property type="entry name" value="Ant_C"/>
</dbReference>